<keyword evidence="5 8" id="KW-0457">Lysine biosynthesis</keyword>
<keyword evidence="4 8" id="KW-0028">Amino-acid biosynthesis</keyword>
<dbReference type="AlphaFoldDB" id="A0A0P9CDP5"/>
<dbReference type="Gene3D" id="3.10.310.10">
    <property type="entry name" value="Diaminopimelate Epimerase, Chain A, domain 1"/>
    <property type="match status" value="2"/>
</dbReference>
<evidence type="ECO:0000256" key="2">
    <source>
        <dbReference type="ARBA" id="ARBA00010219"/>
    </source>
</evidence>
<feature type="binding site" evidence="8">
    <location>
        <position position="196"/>
    </location>
    <ligand>
        <name>substrate</name>
    </ligand>
</feature>
<feature type="binding site" evidence="8">
    <location>
        <position position="11"/>
    </location>
    <ligand>
        <name>substrate</name>
    </ligand>
</feature>
<sequence>MRVTKMHALGNNYIYVEEQEVADLHEQFAQLAIDISDVRKGIGSDGMILIGPSNVANVRMRVFNADGSEAENCGNGLRCVAKYAYEQKLVSGPSFSIETKGGVFAAEVYPNSEGAVERVTVNMGPVRLGTKTIPFSGPSAEGEEVQIQTDDLVLRGTVVSVGNPHFVAFVEDAKNTDVATVGPVVEHHPWFPERINVEFVTPISRSELDFRVWERGSGITYACGTGACASVAAGVHKGLLDETVRVHLLGGDLDIEIRDSQIWMTGEAKHVFSGVYRWHGIHG</sequence>
<dbReference type="GO" id="GO:0008837">
    <property type="term" value="F:diaminopimelate epimerase activity"/>
    <property type="evidence" value="ECO:0007669"/>
    <property type="project" value="UniProtKB-UniRule"/>
</dbReference>
<dbReference type="Pfam" id="PF01678">
    <property type="entry name" value="DAP_epimerase"/>
    <property type="match status" value="2"/>
</dbReference>
<gene>
    <name evidence="8" type="primary">dapF</name>
    <name evidence="10" type="ORF">AN477_10975</name>
</gene>
<keyword evidence="8" id="KW-0963">Cytoplasm</keyword>
<comment type="subunit">
    <text evidence="8">Homodimer.</text>
</comment>
<evidence type="ECO:0000256" key="7">
    <source>
        <dbReference type="ARBA" id="ARBA00051712"/>
    </source>
</evidence>
<feature type="binding site" evidence="8">
    <location>
        <position position="64"/>
    </location>
    <ligand>
        <name>substrate</name>
    </ligand>
</feature>
<dbReference type="HAMAP" id="MF_00197">
    <property type="entry name" value="DAP_epimerase"/>
    <property type="match status" value="1"/>
</dbReference>
<dbReference type="PANTHER" id="PTHR31689">
    <property type="entry name" value="DIAMINOPIMELATE EPIMERASE, CHLOROPLASTIC"/>
    <property type="match status" value="1"/>
</dbReference>
<feature type="active site" evidence="9">
    <location>
        <position position="73"/>
    </location>
</feature>
<name>A0A0P9CDP5_9BACL</name>
<feature type="binding site" evidence="8">
    <location>
        <begin position="224"/>
        <end position="225"/>
    </location>
    <ligand>
        <name>substrate</name>
    </ligand>
</feature>
<feature type="active site" description="Proton donor" evidence="8">
    <location>
        <position position="73"/>
    </location>
</feature>
<dbReference type="PROSITE" id="PS01326">
    <property type="entry name" value="DAP_EPIMERASE"/>
    <property type="match status" value="1"/>
</dbReference>
<evidence type="ECO:0000313" key="10">
    <source>
        <dbReference type="EMBL" id="KPV43728.1"/>
    </source>
</evidence>
<organism evidence="10 11">
    <name type="scientific">Alicyclobacillus ferrooxydans</name>
    <dbReference type="NCBI Taxonomy" id="471514"/>
    <lineage>
        <taxon>Bacteria</taxon>
        <taxon>Bacillati</taxon>
        <taxon>Bacillota</taxon>
        <taxon>Bacilli</taxon>
        <taxon>Bacillales</taxon>
        <taxon>Alicyclobacillaceae</taxon>
        <taxon>Alicyclobacillus</taxon>
    </lineage>
</organism>
<keyword evidence="6 8" id="KW-0413">Isomerase</keyword>
<dbReference type="NCBIfam" id="TIGR00652">
    <property type="entry name" value="DapF"/>
    <property type="match status" value="1"/>
</dbReference>
<feature type="active site" description="Proton acceptor" evidence="8">
    <location>
        <position position="223"/>
    </location>
</feature>
<evidence type="ECO:0000256" key="8">
    <source>
        <dbReference type="HAMAP-Rule" id="MF_00197"/>
    </source>
</evidence>
<comment type="subcellular location">
    <subcellularLocation>
        <location evidence="8">Cytoplasm</location>
    </subcellularLocation>
</comment>
<feature type="binding site" evidence="8">
    <location>
        <position position="163"/>
    </location>
    <ligand>
        <name>substrate</name>
    </ligand>
</feature>
<evidence type="ECO:0000313" key="11">
    <source>
        <dbReference type="Proteomes" id="UP000050482"/>
    </source>
</evidence>
<dbReference type="Proteomes" id="UP000050482">
    <property type="component" value="Unassembled WGS sequence"/>
</dbReference>
<protein>
    <recommendedName>
        <fullName evidence="3 8">Diaminopimelate epimerase</fullName>
        <shortName evidence="8">DAP epimerase</shortName>
        <ecNumber evidence="3 8">5.1.1.7</ecNumber>
    </recommendedName>
    <alternativeName>
        <fullName evidence="8">PLP-independent amino acid racemase</fullName>
    </alternativeName>
</protein>
<feature type="binding site" evidence="8">
    <location>
        <begin position="74"/>
        <end position="75"/>
    </location>
    <ligand>
        <name>substrate</name>
    </ligand>
</feature>
<evidence type="ECO:0000256" key="3">
    <source>
        <dbReference type="ARBA" id="ARBA00013080"/>
    </source>
</evidence>
<dbReference type="InterPro" id="IPR001653">
    <property type="entry name" value="DAP_epimerase_DapF"/>
</dbReference>
<comment type="similarity">
    <text evidence="2 8">Belongs to the diaminopimelate epimerase family.</text>
</comment>
<evidence type="ECO:0000256" key="1">
    <source>
        <dbReference type="ARBA" id="ARBA00005196"/>
    </source>
</evidence>
<evidence type="ECO:0000256" key="6">
    <source>
        <dbReference type="ARBA" id="ARBA00023235"/>
    </source>
</evidence>
<comment type="caution">
    <text evidence="8">Lacks conserved residue(s) required for the propagation of feature annotation.</text>
</comment>
<dbReference type="GO" id="GO:0009089">
    <property type="term" value="P:lysine biosynthetic process via diaminopimelate"/>
    <property type="evidence" value="ECO:0007669"/>
    <property type="project" value="UniProtKB-UniRule"/>
</dbReference>
<dbReference type="InterPro" id="IPR018510">
    <property type="entry name" value="DAP_epimerase_AS"/>
</dbReference>
<feature type="binding site" evidence="8">
    <location>
        <begin position="214"/>
        <end position="215"/>
    </location>
    <ligand>
        <name>substrate</name>
    </ligand>
</feature>
<keyword evidence="11" id="KW-1185">Reference proteome</keyword>
<comment type="pathway">
    <text evidence="1 8">Amino-acid biosynthesis; L-lysine biosynthesis via DAP pathway; DL-2,6-diaminopimelate from LL-2,6-diaminopimelate: step 1/1.</text>
</comment>
<dbReference type="PATRIC" id="fig|471514.4.peg.1997"/>
<comment type="caution">
    <text evidence="10">The sequence shown here is derived from an EMBL/GenBank/DDBJ whole genome shotgun (WGS) entry which is preliminary data.</text>
</comment>
<dbReference type="UniPathway" id="UPA00034">
    <property type="reaction ID" value="UER00025"/>
</dbReference>
<proteinExistence type="inferred from homology"/>
<dbReference type="EMBL" id="LJCO01000046">
    <property type="protein sequence ID" value="KPV43728.1"/>
    <property type="molecule type" value="Genomic_DNA"/>
</dbReference>
<dbReference type="GO" id="GO:0005829">
    <property type="term" value="C:cytosol"/>
    <property type="evidence" value="ECO:0007669"/>
    <property type="project" value="TreeGrafter"/>
</dbReference>
<feature type="site" description="Could be important to modulate the pK values of the two catalytic cysteine residues" evidence="8">
    <location>
        <position position="165"/>
    </location>
</feature>
<dbReference type="PANTHER" id="PTHR31689:SF0">
    <property type="entry name" value="DIAMINOPIMELATE EPIMERASE"/>
    <property type="match status" value="1"/>
</dbReference>
<reference evidence="10 11" key="1">
    <citation type="submission" date="2015-09" db="EMBL/GenBank/DDBJ databases">
        <title>Draft genome sequence of Alicyclobacillus ferrooxydans DSM 22381.</title>
        <authorList>
            <person name="Hemp J."/>
        </authorList>
    </citation>
    <scope>NUCLEOTIDE SEQUENCE [LARGE SCALE GENOMIC DNA]</scope>
    <source>
        <strain evidence="10 11">TC-34</strain>
    </source>
</reference>
<dbReference type="EC" id="5.1.1.7" evidence="3 8"/>
<dbReference type="STRING" id="471514.AN477_10975"/>
<evidence type="ECO:0000256" key="5">
    <source>
        <dbReference type="ARBA" id="ARBA00023154"/>
    </source>
</evidence>
<evidence type="ECO:0000256" key="4">
    <source>
        <dbReference type="ARBA" id="ARBA00022605"/>
    </source>
</evidence>
<dbReference type="SUPFAM" id="SSF54506">
    <property type="entry name" value="Diaminopimelate epimerase-like"/>
    <property type="match status" value="2"/>
</dbReference>
<dbReference type="OrthoDB" id="9805408at2"/>
<evidence type="ECO:0000256" key="9">
    <source>
        <dbReference type="PROSITE-ProRule" id="PRU10125"/>
    </source>
</evidence>
<comment type="function">
    <text evidence="8">Catalyzes the stereoinversion of LL-2,6-diaminopimelate (L,L-DAP) to meso-diaminopimelate (meso-DAP), a precursor of L-lysine and an essential component of the bacterial peptidoglycan.</text>
</comment>
<comment type="catalytic activity">
    <reaction evidence="7 8">
        <text>(2S,6S)-2,6-diaminopimelate = meso-2,6-diaminopimelate</text>
        <dbReference type="Rhea" id="RHEA:15393"/>
        <dbReference type="ChEBI" id="CHEBI:57609"/>
        <dbReference type="ChEBI" id="CHEBI:57791"/>
        <dbReference type="EC" id="5.1.1.7"/>
    </reaction>
</comment>
<accession>A0A0P9CDP5</accession>
<feature type="site" description="Could be important to modulate the pK values of the two catalytic cysteine residues" evidence="8">
    <location>
        <position position="214"/>
    </location>
</feature>